<dbReference type="HOGENOM" id="CLU_2605675_0_0_1"/>
<dbReference type="Proteomes" id="UP000016936">
    <property type="component" value="Unassembled WGS sequence"/>
</dbReference>
<dbReference type="Gene3D" id="3.10.28.10">
    <property type="entry name" value="Homing endonucleases"/>
    <property type="match status" value="1"/>
</dbReference>
<evidence type="ECO:0000313" key="3">
    <source>
        <dbReference type="Proteomes" id="UP000016936"/>
    </source>
</evidence>
<dbReference type="AlphaFoldDB" id="M2TES5"/>
<reference evidence="2 3" key="1">
    <citation type="journal article" date="2012" name="PLoS Pathog.">
        <title>Diverse lifestyles and strategies of plant pathogenesis encoded in the genomes of eighteen Dothideomycetes fungi.</title>
        <authorList>
            <person name="Ohm R.A."/>
            <person name="Feau N."/>
            <person name="Henrissat B."/>
            <person name="Schoch C.L."/>
            <person name="Horwitz B.A."/>
            <person name="Barry K.W."/>
            <person name="Condon B.J."/>
            <person name="Copeland A.C."/>
            <person name="Dhillon B."/>
            <person name="Glaser F."/>
            <person name="Hesse C.N."/>
            <person name="Kosti I."/>
            <person name="LaButti K."/>
            <person name="Lindquist E.A."/>
            <person name="Lucas S."/>
            <person name="Salamov A.A."/>
            <person name="Bradshaw R.E."/>
            <person name="Ciuffetti L."/>
            <person name="Hamelin R.C."/>
            <person name="Kema G.H.J."/>
            <person name="Lawrence C."/>
            <person name="Scott J.A."/>
            <person name="Spatafora J.W."/>
            <person name="Turgeon B.G."/>
            <person name="de Wit P.J.G.M."/>
            <person name="Zhong S."/>
            <person name="Goodwin S.B."/>
            <person name="Grigoriev I.V."/>
        </authorList>
    </citation>
    <scope>NUCLEOTIDE SEQUENCE [LARGE SCALE GENOMIC DNA]</scope>
    <source>
        <strain evidence="3">C5 / ATCC 48332 / race O</strain>
    </source>
</reference>
<name>M2TES5_COCH5</name>
<dbReference type="Pfam" id="PF00961">
    <property type="entry name" value="LAGLIDADG_1"/>
    <property type="match status" value="1"/>
</dbReference>
<organism evidence="2 3">
    <name type="scientific">Cochliobolus heterostrophus (strain C5 / ATCC 48332 / race O)</name>
    <name type="common">Southern corn leaf blight fungus</name>
    <name type="synonym">Bipolaris maydis</name>
    <dbReference type="NCBI Taxonomy" id="701091"/>
    <lineage>
        <taxon>Eukaryota</taxon>
        <taxon>Fungi</taxon>
        <taxon>Dikarya</taxon>
        <taxon>Ascomycota</taxon>
        <taxon>Pezizomycotina</taxon>
        <taxon>Dothideomycetes</taxon>
        <taxon>Pleosporomycetidae</taxon>
        <taxon>Pleosporales</taxon>
        <taxon>Pleosporineae</taxon>
        <taxon>Pleosporaceae</taxon>
        <taxon>Bipolaris</taxon>
    </lineage>
</organism>
<sequence length="79" mass="9518">MTLGYQVKLRFMIDQKDSLDNMLFIKDQLNLFLTNRKLKKGTIGTMHRIESNSFVKVPLIIEYIYRFRLKTKKQESFDK</sequence>
<dbReference type="SUPFAM" id="SSF55608">
    <property type="entry name" value="Homing endonucleases"/>
    <property type="match status" value="1"/>
</dbReference>
<reference evidence="3" key="2">
    <citation type="journal article" date="2013" name="PLoS Genet.">
        <title>Comparative genome structure, secondary metabolite, and effector coding capacity across Cochliobolus pathogens.</title>
        <authorList>
            <person name="Condon B.J."/>
            <person name="Leng Y."/>
            <person name="Wu D."/>
            <person name="Bushley K.E."/>
            <person name="Ohm R.A."/>
            <person name="Otillar R."/>
            <person name="Martin J."/>
            <person name="Schackwitz W."/>
            <person name="Grimwood J."/>
            <person name="MohdZainudin N."/>
            <person name="Xue C."/>
            <person name="Wang R."/>
            <person name="Manning V.A."/>
            <person name="Dhillon B."/>
            <person name="Tu Z.J."/>
            <person name="Steffenson B.J."/>
            <person name="Salamov A."/>
            <person name="Sun H."/>
            <person name="Lowry S."/>
            <person name="LaButti K."/>
            <person name="Han J."/>
            <person name="Copeland A."/>
            <person name="Lindquist E."/>
            <person name="Barry K."/>
            <person name="Schmutz J."/>
            <person name="Baker S.E."/>
            <person name="Ciuffetti L.M."/>
            <person name="Grigoriev I.V."/>
            <person name="Zhong S."/>
            <person name="Turgeon B.G."/>
        </authorList>
    </citation>
    <scope>NUCLEOTIDE SEQUENCE [LARGE SCALE GENOMIC DNA]</scope>
    <source>
        <strain evidence="3">C5 / ATCC 48332 / race O</strain>
    </source>
</reference>
<dbReference type="GO" id="GO:0004519">
    <property type="term" value="F:endonuclease activity"/>
    <property type="evidence" value="ECO:0007669"/>
    <property type="project" value="InterPro"/>
</dbReference>
<feature type="domain" description="Homing endonuclease LAGLIDADG" evidence="1">
    <location>
        <begin position="3"/>
        <end position="78"/>
    </location>
</feature>
<accession>M2TES5</accession>
<evidence type="ECO:0000259" key="1">
    <source>
        <dbReference type="Pfam" id="PF00961"/>
    </source>
</evidence>
<proteinExistence type="predicted"/>
<dbReference type="InterPro" id="IPR027434">
    <property type="entry name" value="Homing_endonucl"/>
</dbReference>
<evidence type="ECO:0000313" key="2">
    <source>
        <dbReference type="EMBL" id="EMD85024.1"/>
    </source>
</evidence>
<gene>
    <name evidence="2" type="ORF">COCHEDRAFT_1024688</name>
</gene>
<dbReference type="InterPro" id="IPR004860">
    <property type="entry name" value="LAGLIDADG_dom"/>
</dbReference>
<keyword evidence="3" id="KW-1185">Reference proteome</keyword>
<protein>
    <recommendedName>
        <fullName evidence="1">Homing endonuclease LAGLIDADG domain-containing protein</fullName>
    </recommendedName>
</protein>
<dbReference type="EMBL" id="KB445594">
    <property type="protein sequence ID" value="EMD85024.1"/>
    <property type="molecule type" value="Genomic_DNA"/>
</dbReference>